<dbReference type="Pfam" id="PF16381">
    <property type="entry name" value="Coatomer_g_Cpla"/>
    <property type="match status" value="1"/>
</dbReference>
<dbReference type="Gene3D" id="3.30.310.10">
    <property type="entry name" value="TATA-Binding Protein"/>
    <property type="match status" value="1"/>
</dbReference>
<name>A0AAV7JGZ9_9METZ</name>
<evidence type="ECO:0000259" key="15">
    <source>
        <dbReference type="Pfam" id="PF08752"/>
    </source>
</evidence>
<dbReference type="GO" id="GO:0009306">
    <property type="term" value="P:protein secretion"/>
    <property type="evidence" value="ECO:0007669"/>
    <property type="project" value="TreeGrafter"/>
</dbReference>
<dbReference type="InterPro" id="IPR032154">
    <property type="entry name" value="Coatomer_g_Cpla"/>
</dbReference>
<dbReference type="InterPro" id="IPR011989">
    <property type="entry name" value="ARM-like"/>
</dbReference>
<dbReference type="InterPro" id="IPR013041">
    <property type="entry name" value="Clathrin_app_Ig-like_sf"/>
</dbReference>
<dbReference type="InterPro" id="IPR002553">
    <property type="entry name" value="Clathrin/coatomer_adapt-like_N"/>
</dbReference>
<evidence type="ECO:0000256" key="6">
    <source>
        <dbReference type="ARBA" id="ARBA00022737"/>
    </source>
</evidence>
<evidence type="ECO:0000256" key="9">
    <source>
        <dbReference type="ARBA" id="ARBA00023034"/>
    </source>
</evidence>
<keyword evidence="8 12" id="KW-0653">Protein transport</keyword>
<comment type="caution">
    <text evidence="17">The sequence shown here is derived from an EMBL/GenBank/DDBJ whole genome shotgun (WGS) entry which is preliminary data.</text>
</comment>
<comment type="subunit">
    <text evidence="3">Oligomeric complex that consists of at least the alpha, beta, beta', gamma, delta, epsilon and zeta subunits.</text>
</comment>
<dbReference type="Gene3D" id="1.25.10.10">
    <property type="entry name" value="Leucine-rich Repeat Variant"/>
    <property type="match status" value="2"/>
</dbReference>
<keyword evidence="4 12" id="KW-0813">Transport</keyword>
<dbReference type="GO" id="GO:0006891">
    <property type="term" value="P:intra-Golgi vesicle-mediated transport"/>
    <property type="evidence" value="ECO:0007669"/>
    <property type="project" value="TreeGrafter"/>
</dbReference>
<dbReference type="GO" id="GO:0006886">
    <property type="term" value="P:intracellular protein transport"/>
    <property type="evidence" value="ECO:0007669"/>
    <property type="project" value="InterPro"/>
</dbReference>
<accession>A0AAV7JGZ9</accession>
<dbReference type="Pfam" id="PF08752">
    <property type="entry name" value="COP-gamma_platf"/>
    <property type="match status" value="1"/>
</dbReference>
<organism evidence="17 18">
    <name type="scientific">Oopsacas minuta</name>
    <dbReference type="NCBI Taxonomy" id="111878"/>
    <lineage>
        <taxon>Eukaryota</taxon>
        <taxon>Metazoa</taxon>
        <taxon>Porifera</taxon>
        <taxon>Hexactinellida</taxon>
        <taxon>Hexasterophora</taxon>
        <taxon>Lyssacinosida</taxon>
        <taxon>Leucopsacidae</taxon>
        <taxon>Oopsacas</taxon>
    </lineage>
</organism>
<dbReference type="Pfam" id="PF01602">
    <property type="entry name" value="Adaptin_N"/>
    <property type="match status" value="1"/>
</dbReference>
<keyword evidence="11 12" id="KW-0968">Cytoplasmic vesicle</keyword>
<keyword evidence="5 12" id="KW-0963">Cytoplasm</keyword>
<evidence type="ECO:0000256" key="13">
    <source>
        <dbReference type="SAM" id="MobiDB-lite"/>
    </source>
</evidence>
<dbReference type="Proteomes" id="UP001165289">
    <property type="component" value="Unassembled WGS sequence"/>
</dbReference>
<gene>
    <name evidence="17" type="ORF">LOD99_8408</name>
</gene>
<dbReference type="InterPro" id="IPR012295">
    <property type="entry name" value="TBP_dom_sf"/>
</dbReference>
<evidence type="ECO:0000313" key="18">
    <source>
        <dbReference type="Proteomes" id="UP001165289"/>
    </source>
</evidence>
<dbReference type="GO" id="GO:0005783">
    <property type="term" value="C:endoplasmic reticulum"/>
    <property type="evidence" value="ECO:0007669"/>
    <property type="project" value="TreeGrafter"/>
</dbReference>
<evidence type="ECO:0000256" key="5">
    <source>
        <dbReference type="ARBA" id="ARBA00022490"/>
    </source>
</evidence>
<evidence type="ECO:0000256" key="7">
    <source>
        <dbReference type="ARBA" id="ARBA00022892"/>
    </source>
</evidence>
<comment type="subcellular location">
    <subcellularLocation>
        <location evidence="12">Cytoplasm</location>
    </subcellularLocation>
    <subcellularLocation>
        <location evidence="1 12">Golgi apparatus membrane</location>
        <topology evidence="1 12">Peripheral membrane protein</topology>
        <orientation evidence="1 12">Cytoplasmic side</orientation>
    </subcellularLocation>
    <subcellularLocation>
        <location evidence="12">Cytoplasmic vesicle</location>
        <location evidence="12">COPI-coated vesicle membrane</location>
        <topology evidence="12">Peripheral membrane protein</topology>
        <orientation evidence="12">Cytoplasmic side</orientation>
    </subcellularLocation>
</comment>
<comment type="similarity">
    <text evidence="2 12">Belongs to the COPG family.</text>
</comment>
<dbReference type="PANTHER" id="PTHR10261">
    <property type="entry name" value="COATOMER SUBUNIT GAMMA"/>
    <property type="match status" value="1"/>
</dbReference>
<comment type="function">
    <text evidence="12">The coatomer is a cytosolic protein complex that binds to dilysine motifs and reversibly associates with Golgi non-clathrin-coated vesicles, which further mediate biosynthetic protein transport from the ER, via the Golgi up to the trans Golgi network. Coatomer complex is required for budding from Golgi membranes, and is essential for the retrograde Golgi-to-ER transport of dilysine-tagged proteins.</text>
</comment>
<keyword evidence="9 12" id="KW-0333">Golgi apparatus</keyword>
<dbReference type="GO" id="GO:0005793">
    <property type="term" value="C:endoplasmic reticulum-Golgi intermediate compartment"/>
    <property type="evidence" value="ECO:0007669"/>
    <property type="project" value="TreeGrafter"/>
</dbReference>
<dbReference type="PANTHER" id="PTHR10261:SF0">
    <property type="entry name" value="COATOMER SUBUNIT GAMMA-2"/>
    <property type="match status" value="1"/>
</dbReference>
<dbReference type="FunFam" id="1.25.10.10:FF:000071">
    <property type="entry name" value="Coatomer subunit gamma"/>
    <property type="match status" value="1"/>
</dbReference>
<feature type="domain" description="Clathrin/coatomer adaptor adaptin-like N-terminal" evidence="14">
    <location>
        <begin position="26"/>
        <end position="533"/>
    </location>
</feature>
<dbReference type="FunFam" id="3.30.310.10:FF:000011">
    <property type="entry name" value="Coatomer subunit gamma"/>
    <property type="match status" value="1"/>
</dbReference>
<dbReference type="FunFam" id="2.60.40.1480:FF:000001">
    <property type="entry name" value="Coatomer subunit gamma"/>
    <property type="match status" value="1"/>
</dbReference>
<dbReference type="GO" id="GO:0000139">
    <property type="term" value="C:Golgi membrane"/>
    <property type="evidence" value="ECO:0007669"/>
    <property type="project" value="UniProtKB-SubCell"/>
</dbReference>
<evidence type="ECO:0000256" key="1">
    <source>
        <dbReference type="ARBA" id="ARBA00004255"/>
    </source>
</evidence>
<dbReference type="PIRSF" id="PIRSF037093">
    <property type="entry name" value="Coatomer_gamma_subunit"/>
    <property type="match status" value="1"/>
</dbReference>
<dbReference type="InterPro" id="IPR016024">
    <property type="entry name" value="ARM-type_fold"/>
</dbReference>
<evidence type="ECO:0000256" key="11">
    <source>
        <dbReference type="ARBA" id="ARBA00023329"/>
    </source>
</evidence>
<dbReference type="GO" id="GO:0006888">
    <property type="term" value="P:endoplasmic reticulum to Golgi vesicle-mediated transport"/>
    <property type="evidence" value="ECO:0007669"/>
    <property type="project" value="TreeGrafter"/>
</dbReference>
<feature type="domain" description="Coatomer gamma subunit appendage Ig-like subdomain" evidence="15">
    <location>
        <begin position="612"/>
        <end position="755"/>
    </location>
</feature>
<keyword evidence="7 12" id="KW-0931">ER-Golgi transport</keyword>
<evidence type="ECO:0000256" key="8">
    <source>
        <dbReference type="ARBA" id="ARBA00022927"/>
    </source>
</evidence>
<keyword evidence="18" id="KW-1185">Reference proteome</keyword>
<feature type="region of interest" description="Disordered" evidence="13">
    <location>
        <begin position="582"/>
        <end position="602"/>
    </location>
</feature>
<dbReference type="SUPFAM" id="SSF55711">
    <property type="entry name" value="Subdomain of clathrin and coatomer appendage domain"/>
    <property type="match status" value="1"/>
</dbReference>
<evidence type="ECO:0000256" key="4">
    <source>
        <dbReference type="ARBA" id="ARBA00022448"/>
    </source>
</evidence>
<evidence type="ECO:0000313" key="17">
    <source>
        <dbReference type="EMBL" id="KAI6647948.1"/>
    </source>
</evidence>
<evidence type="ECO:0000259" key="16">
    <source>
        <dbReference type="Pfam" id="PF16381"/>
    </source>
</evidence>
<sequence>MNVSIISKSKDEDAIFHQFQSLDKAGVLQEVRTFNKSPISPKTCLVILSKLIYLLNHGYVVNTSEATDAFFAATKLFQSQDIALRRMIYLVIRELATIADDVIIVTSSLTKDLTGKQELLRSGALRALCTVIDPSMLQSIERYMKQAIVDKNPSVSSAALVSSYRLLATSADFIKRWGGEIQEASTHEQQMIQYHATGLLYKIRKHDRLAVSKLVTKLSKSTRSPHACCMLIRIIARHSPLEATHQDFIESCLRHKNEMVVYEAACAIIRLKQNQSSREIQSAISVLSVFLSNPKAVLKYAAAKTLSRVAMEQPGSVTICNLDLENLVQDPNRSIATLAITTLLKTGTEASVERLMKQIAKFMGDIPDEFKVIVMMSIQSLCQKFPKKHQLVMSHLSSWLREEGGYEYKKAIVTTLLLIIDSNPEMKEIALGHLCEFIEDCEHSDLACEVLRMIGKEGPKASNPRTYIQYVYNRVLLESPQVRAAAISVLGSFGSECPDLLPSVVVLLERCLLDDDNLVRDRASLLLAMLSQDTGASLITDGLQVSLFALERSLLSYTARPQQTPFSLKSIPLEAEALEEHTLPDITGEKEPSKDPVPQKETTLSKQDQLFAQLGSVPELSEIGLVFKSSHLPTELTESETEYVVHCTKHMFSQHIVFQFDCTNTLNDQHLDSVYVEMECQGDGFEMDCYIPCPALPYNKPGTSYCCFKLPDDKMNVTATFSNTLKFTVRDCDPNTGEPNEAGYEEEYVLKDISLDLSDHIQGLIRPNFSSSWDQIGGENQIEETMALSTSNTVEEAITQLITFLNMTPCDKTNMVDCSKKSHTLLLSGVFRGGHDVLIRAKLIQSNAVTMQITVRSPDIATCDLVAQSLVS</sequence>
<evidence type="ECO:0000256" key="12">
    <source>
        <dbReference type="PIRNR" id="PIRNR037093"/>
    </source>
</evidence>
<dbReference type="InterPro" id="IPR009028">
    <property type="entry name" value="Coatomer/calthrin_app_sub_C"/>
</dbReference>
<dbReference type="AlphaFoldDB" id="A0AAV7JGZ9"/>
<evidence type="ECO:0000256" key="3">
    <source>
        <dbReference type="ARBA" id="ARBA00011775"/>
    </source>
</evidence>
<dbReference type="InterPro" id="IPR037067">
    <property type="entry name" value="Coatomer_gsu_app_sf"/>
</dbReference>
<feature type="compositionally biased region" description="Basic and acidic residues" evidence="13">
    <location>
        <begin position="582"/>
        <end position="598"/>
    </location>
</feature>
<dbReference type="Gene3D" id="2.60.40.1480">
    <property type="entry name" value="Coatomer, gamma subunit, appendage domain"/>
    <property type="match status" value="1"/>
</dbReference>
<dbReference type="GO" id="GO:0072384">
    <property type="term" value="P:organelle transport along microtubule"/>
    <property type="evidence" value="ECO:0007669"/>
    <property type="project" value="TreeGrafter"/>
</dbReference>
<feature type="domain" description="Coatomer subunit gamma C-terminal" evidence="16">
    <location>
        <begin position="758"/>
        <end position="869"/>
    </location>
</feature>
<dbReference type="GO" id="GO:0005198">
    <property type="term" value="F:structural molecule activity"/>
    <property type="evidence" value="ECO:0007669"/>
    <property type="project" value="InterPro"/>
</dbReference>
<proteinExistence type="inferred from homology"/>
<protein>
    <recommendedName>
        <fullName evidence="12">Coatomer subunit gamma</fullName>
    </recommendedName>
</protein>
<dbReference type="InterPro" id="IPR017106">
    <property type="entry name" value="Coatomer_gsu"/>
</dbReference>
<keyword evidence="10 12" id="KW-0472">Membrane</keyword>
<dbReference type="SUPFAM" id="SSF48371">
    <property type="entry name" value="ARM repeat"/>
    <property type="match status" value="1"/>
</dbReference>
<dbReference type="EMBL" id="JAKMXF010000335">
    <property type="protein sequence ID" value="KAI6647948.1"/>
    <property type="molecule type" value="Genomic_DNA"/>
</dbReference>
<evidence type="ECO:0000256" key="2">
    <source>
        <dbReference type="ARBA" id="ARBA00010720"/>
    </source>
</evidence>
<evidence type="ECO:0000259" key="14">
    <source>
        <dbReference type="Pfam" id="PF01602"/>
    </source>
</evidence>
<dbReference type="SUPFAM" id="SSF49348">
    <property type="entry name" value="Clathrin adaptor appendage domain"/>
    <property type="match status" value="1"/>
</dbReference>
<reference evidence="17 18" key="1">
    <citation type="journal article" date="2023" name="BMC Biol.">
        <title>The compact genome of the sponge Oopsacas minuta (Hexactinellida) is lacking key metazoan core genes.</title>
        <authorList>
            <person name="Santini S."/>
            <person name="Schenkelaars Q."/>
            <person name="Jourda C."/>
            <person name="Duchesne M."/>
            <person name="Belahbib H."/>
            <person name="Rocher C."/>
            <person name="Selva M."/>
            <person name="Riesgo A."/>
            <person name="Vervoort M."/>
            <person name="Leys S.P."/>
            <person name="Kodjabachian L."/>
            <person name="Le Bivic A."/>
            <person name="Borchiellini C."/>
            <person name="Claverie J.M."/>
            <person name="Renard E."/>
        </authorList>
    </citation>
    <scope>NUCLEOTIDE SEQUENCE [LARGE SCALE GENOMIC DNA]</scope>
    <source>
        <strain evidence="17">SPO-2</strain>
    </source>
</reference>
<dbReference type="GO" id="GO:0030126">
    <property type="term" value="C:COPI vesicle coat"/>
    <property type="evidence" value="ECO:0007669"/>
    <property type="project" value="InterPro"/>
</dbReference>
<keyword evidence="6" id="KW-0677">Repeat</keyword>
<dbReference type="InterPro" id="IPR013040">
    <property type="entry name" value="Coatomer_gsu_app_Ig-like_dom"/>
</dbReference>
<evidence type="ECO:0000256" key="10">
    <source>
        <dbReference type="ARBA" id="ARBA00023136"/>
    </source>
</evidence>